<dbReference type="GO" id="GO:0043001">
    <property type="term" value="P:Golgi to plasma membrane protein transport"/>
    <property type="evidence" value="ECO:0007669"/>
    <property type="project" value="TreeGrafter"/>
</dbReference>
<feature type="compositionally biased region" description="Low complexity" evidence="9">
    <location>
        <begin position="160"/>
        <end position="177"/>
    </location>
</feature>
<feature type="compositionally biased region" description="Low complexity" evidence="9">
    <location>
        <begin position="229"/>
        <end position="242"/>
    </location>
</feature>
<dbReference type="GO" id="GO:0006895">
    <property type="term" value="P:Golgi to endosome transport"/>
    <property type="evidence" value="ECO:0007669"/>
    <property type="project" value="TreeGrafter"/>
</dbReference>
<evidence type="ECO:0000256" key="1">
    <source>
        <dbReference type="ARBA" id="ARBA00004653"/>
    </source>
</evidence>
<evidence type="ECO:0000256" key="4">
    <source>
        <dbReference type="ARBA" id="ARBA00022692"/>
    </source>
</evidence>
<dbReference type="GO" id="GO:0034067">
    <property type="term" value="P:protein localization to Golgi apparatus"/>
    <property type="evidence" value="ECO:0007669"/>
    <property type="project" value="TreeGrafter"/>
</dbReference>
<dbReference type="AlphaFoldDB" id="A0AAV9HAD1"/>
<evidence type="ECO:0000313" key="11">
    <source>
        <dbReference type="EMBL" id="KAK4457751.1"/>
    </source>
</evidence>
<keyword evidence="4 10" id="KW-0812">Transmembrane</keyword>
<dbReference type="GO" id="GO:0000139">
    <property type="term" value="C:Golgi membrane"/>
    <property type="evidence" value="ECO:0007669"/>
    <property type="project" value="UniProtKB-SubCell"/>
</dbReference>
<keyword evidence="5" id="KW-0653">Protein transport</keyword>
<reference evidence="11" key="1">
    <citation type="journal article" date="2023" name="Mol. Phylogenet. Evol.">
        <title>Genome-scale phylogeny and comparative genomics of the fungal order Sordariales.</title>
        <authorList>
            <person name="Hensen N."/>
            <person name="Bonometti L."/>
            <person name="Westerberg I."/>
            <person name="Brannstrom I.O."/>
            <person name="Guillou S."/>
            <person name="Cros-Aarteil S."/>
            <person name="Calhoun S."/>
            <person name="Haridas S."/>
            <person name="Kuo A."/>
            <person name="Mondo S."/>
            <person name="Pangilinan J."/>
            <person name="Riley R."/>
            <person name="LaButti K."/>
            <person name="Andreopoulos B."/>
            <person name="Lipzen A."/>
            <person name="Chen C."/>
            <person name="Yan M."/>
            <person name="Daum C."/>
            <person name="Ng V."/>
            <person name="Clum A."/>
            <person name="Steindorff A."/>
            <person name="Ohm R.A."/>
            <person name="Martin F."/>
            <person name="Silar P."/>
            <person name="Natvig D.O."/>
            <person name="Lalanne C."/>
            <person name="Gautier V."/>
            <person name="Ament-Velasquez S.L."/>
            <person name="Kruys A."/>
            <person name="Hutchinson M.I."/>
            <person name="Powell A.J."/>
            <person name="Barry K."/>
            <person name="Miller A.N."/>
            <person name="Grigoriev I.V."/>
            <person name="Debuchy R."/>
            <person name="Gladieux P."/>
            <person name="Hiltunen Thoren M."/>
            <person name="Johannesson H."/>
        </authorList>
    </citation>
    <scope>NUCLEOTIDE SEQUENCE</scope>
    <source>
        <strain evidence="11">PSN324</strain>
    </source>
</reference>
<organism evidence="11 12">
    <name type="scientific">Cladorrhinum samala</name>
    <dbReference type="NCBI Taxonomy" id="585594"/>
    <lineage>
        <taxon>Eukaryota</taxon>
        <taxon>Fungi</taxon>
        <taxon>Dikarya</taxon>
        <taxon>Ascomycota</taxon>
        <taxon>Pezizomycotina</taxon>
        <taxon>Sordariomycetes</taxon>
        <taxon>Sordariomycetidae</taxon>
        <taxon>Sordariales</taxon>
        <taxon>Podosporaceae</taxon>
        <taxon>Cladorrhinum</taxon>
    </lineage>
</organism>
<dbReference type="GO" id="GO:0005829">
    <property type="term" value="C:cytosol"/>
    <property type="evidence" value="ECO:0007669"/>
    <property type="project" value="GOC"/>
</dbReference>
<dbReference type="EMBL" id="MU865099">
    <property type="protein sequence ID" value="KAK4457751.1"/>
    <property type="molecule type" value="Genomic_DNA"/>
</dbReference>
<keyword evidence="12" id="KW-1185">Reference proteome</keyword>
<feature type="transmembrane region" description="Helical" evidence="10">
    <location>
        <begin position="103"/>
        <end position="119"/>
    </location>
</feature>
<comment type="caution">
    <text evidence="11">The sequence shown here is derived from an EMBL/GenBank/DDBJ whole genome shotgun (WGS) entry which is preliminary data.</text>
</comment>
<dbReference type="PANTHER" id="PTHR12952">
    <property type="entry name" value="SYS1"/>
    <property type="match status" value="1"/>
</dbReference>
<sequence length="249" mass="26775">MARRRRPPRAGAISELPPLKIFSQIVALQALYYIFAFILLLFTALVAGTPFTLDLVFGWSQVRGDTTQGWLLGFIWILDGGLLIGISQVLLISRSKLVPDFSISLHLIHLVVVYLYTSALPQHAAWYVTNVLSSVLCILLATWGCQYRELKPIAFGGHGSSSSASNQNNNSHNNNSNDNEDDQGGGGVGGDEEQGFTRGRGRGRGRDGGGEYEMVNILPSGSGSGTGSRGAAATTTTTTTTTNDERRID</sequence>
<feature type="transmembrane region" description="Helical" evidence="10">
    <location>
        <begin position="125"/>
        <end position="145"/>
    </location>
</feature>
<comment type="subcellular location">
    <subcellularLocation>
        <location evidence="1">Golgi apparatus membrane</location>
        <topology evidence="1">Multi-pass membrane protein</topology>
    </subcellularLocation>
</comment>
<protein>
    <submittedName>
        <fullName evidence="11">Integral membrane protein</fullName>
    </submittedName>
</protein>
<keyword evidence="7" id="KW-0333">Golgi apparatus</keyword>
<accession>A0AAV9HAD1</accession>
<feature type="transmembrane region" description="Helical" evidence="10">
    <location>
        <begin position="69"/>
        <end position="91"/>
    </location>
</feature>
<dbReference type="GO" id="GO:0005802">
    <property type="term" value="C:trans-Golgi network"/>
    <property type="evidence" value="ECO:0007669"/>
    <property type="project" value="TreeGrafter"/>
</dbReference>
<dbReference type="InterPro" id="IPR019185">
    <property type="entry name" value="Integral_membrane_SYS1-rel"/>
</dbReference>
<comment type="similarity">
    <text evidence="2">Belongs to the SYS1 family.</text>
</comment>
<dbReference type="Proteomes" id="UP001321749">
    <property type="component" value="Unassembled WGS sequence"/>
</dbReference>
<evidence type="ECO:0000256" key="7">
    <source>
        <dbReference type="ARBA" id="ARBA00023034"/>
    </source>
</evidence>
<evidence type="ECO:0000256" key="5">
    <source>
        <dbReference type="ARBA" id="ARBA00022927"/>
    </source>
</evidence>
<evidence type="ECO:0000256" key="9">
    <source>
        <dbReference type="SAM" id="MobiDB-lite"/>
    </source>
</evidence>
<keyword evidence="6 10" id="KW-1133">Transmembrane helix</keyword>
<proteinExistence type="inferred from homology"/>
<evidence type="ECO:0000313" key="12">
    <source>
        <dbReference type="Proteomes" id="UP001321749"/>
    </source>
</evidence>
<feature type="transmembrane region" description="Helical" evidence="10">
    <location>
        <begin position="30"/>
        <end position="49"/>
    </location>
</feature>
<evidence type="ECO:0000256" key="8">
    <source>
        <dbReference type="ARBA" id="ARBA00023136"/>
    </source>
</evidence>
<reference evidence="11" key="2">
    <citation type="submission" date="2023-06" db="EMBL/GenBank/DDBJ databases">
        <authorList>
            <consortium name="Lawrence Berkeley National Laboratory"/>
            <person name="Mondo S.J."/>
            <person name="Hensen N."/>
            <person name="Bonometti L."/>
            <person name="Westerberg I."/>
            <person name="Brannstrom I.O."/>
            <person name="Guillou S."/>
            <person name="Cros-Aarteil S."/>
            <person name="Calhoun S."/>
            <person name="Haridas S."/>
            <person name="Kuo A."/>
            <person name="Pangilinan J."/>
            <person name="Riley R."/>
            <person name="Labutti K."/>
            <person name="Andreopoulos B."/>
            <person name="Lipzen A."/>
            <person name="Chen C."/>
            <person name="Yanf M."/>
            <person name="Daum C."/>
            <person name="Ng V."/>
            <person name="Clum A."/>
            <person name="Steindorff A."/>
            <person name="Ohm R."/>
            <person name="Martin F."/>
            <person name="Silar P."/>
            <person name="Natvig D."/>
            <person name="Lalanne C."/>
            <person name="Gautier V."/>
            <person name="Ament-Velasquez S.L."/>
            <person name="Kruys A."/>
            <person name="Hutchinson M.I."/>
            <person name="Powell A.J."/>
            <person name="Barry K."/>
            <person name="Miller A.N."/>
            <person name="Grigoriev I.V."/>
            <person name="Debuchy R."/>
            <person name="Gladieux P."/>
            <person name="Thoren M.H."/>
            <person name="Johannesson H."/>
        </authorList>
    </citation>
    <scope>NUCLEOTIDE SEQUENCE</scope>
    <source>
        <strain evidence="11">PSN324</strain>
    </source>
</reference>
<dbReference type="PANTHER" id="PTHR12952:SF0">
    <property type="entry name" value="PROTEIN SYS1 HOMOLOG"/>
    <property type="match status" value="1"/>
</dbReference>
<evidence type="ECO:0000256" key="10">
    <source>
        <dbReference type="SAM" id="Phobius"/>
    </source>
</evidence>
<keyword evidence="3" id="KW-0813">Transport</keyword>
<keyword evidence="8 10" id="KW-0472">Membrane</keyword>
<name>A0AAV9HAD1_9PEZI</name>
<evidence type="ECO:0000256" key="2">
    <source>
        <dbReference type="ARBA" id="ARBA00008160"/>
    </source>
</evidence>
<gene>
    <name evidence="11" type="ORF">QBC42DRAFT_212014</name>
</gene>
<feature type="region of interest" description="Disordered" evidence="9">
    <location>
        <begin position="158"/>
        <end position="249"/>
    </location>
</feature>
<evidence type="ECO:0000256" key="6">
    <source>
        <dbReference type="ARBA" id="ARBA00022989"/>
    </source>
</evidence>
<dbReference type="Pfam" id="PF09801">
    <property type="entry name" value="SYS1"/>
    <property type="match status" value="1"/>
</dbReference>
<evidence type="ECO:0000256" key="3">
    <source>
        <dbReference type="ARBA" id="ARBA00022448"/>
    </source>
</evidence>